<dbReference type="RefSeq" id="WP_345000989.1">
    <property type="nucleotide sequence ID" value="NZ_BAAAXV010000009.1"/>
</dbReference>
<reference evidence="1 2" key="1">
    <citation type="submission" date="2024-09" db="EMBL/GenBank/DDBJ databases">
        <authorList>
            <person name="Sun Q."/>
            <person name="Mori K."/>
        </authorList>
    </citation>
    <scope>NUCLEOTIDE SEQUENCE [LARGE SCALE GENOMIC DNA]</scope>
    <source>
        <strain evidence="1 2">JCM 3143</strain>
    </source>
</reference>
<evidence type="ECO:0000313" key="1">
    <source>
        <dbReference type="EMBL" id="MFB9626551.1"/>
    </source>
</evidence>
<dbReference type="EMBL" id="JBHMBW010000023">
    <property type="protein sequence ID" value="MFB9626551.1"/>
    <property type="molecule type" value="Genomic_DNA"/>
</dbReference>
<dbReference type="Proteomes" id="UP001589532">
    <property type="component" value="Unassembled WGS sequence"/>
</dbReference>
<organism evidence="1 2">
    <name type="scientific">Nonomuraea helvata</name>
    <dbReference type="NCBI Taxonomy" id="37484"/>
    <lineage>
        <taxon>Bacteria</taxon>
        <taxon>Bacillati</taxon>
        <taxon>Actinomycetota</taxon>
        <taxon>Actinomycetes</taxon>
        <taxon>Streptosporangiales</taxon>
        <taxon>Streptosporangiaceae</taxon>
        <taxon>Nonomuraea</taxon>
    </lineage>
</organism>
<name>A0ABV5S4F5_9ACTN</name>
<sequence length="68" mass="7879">MLTSPHTCTSTPRRWKNLVVTFWMRRSLHETPVFTEAVAARPREDPFAVYKAPESFRRDLSATGESVR</sequence>
<gene>
    <name evidence="1" type="ORF">ACFFSA_25985</name>
</gene>
<protein>
    <submittedName>
        <fullName evidence="1">Uncharacterized protein</fullName>
    </submittedName>
</protein>
<comment type="caution">
    <text evidence="1">The sequence shown here is derived from an EMBL/GenBank/DDBJ whole genome shotgun (WGS) entry which is preliminary data.</text>
</comment>
<proteinExistence type="predicted"/>
<keyword evidence="2" id="KW-1185">Reference proteome</keyword>
<evidence type="ECO:0000313" key="2">
    <source>
        <dbReference type="Proteomes" id="UP001589532"/>
    </source>
</evidence>
<accession>A0ABV5S4F5</accession>